<dbReference type="PANTHER" id="PTHR45856:SF25">
    <property type="entry name" value="FUNGAL LIPASE-LIKE DOMAIN-CONTAINING PROTEIN"/>
    <property type="match status" value="1"/>
</dbReference>
<reference evidence="3" key="1">
    <citation type="submission" date="2022-07" db="EMBL/GenBank/DDBJ databases">
        <title>Phylogenomic reconstructions and comparative analyses of Kickxellomycotina fungi.</title>
        <authorList>
            <person name="Reynolds N.K."/>
            <person name="Stajich J.E."/>
            <person name="Barry K."/>
            <person name="Grigoriev I.V."/>
            <person name="Crous P."/>
            <person name="Smith M.E."/>
        </authorList>
    </citation>
    <scope>NUCLEOTIDE SEQUENCE</scope>
    <source>
        <strain evidence="3">RSA 567</strain>
    </source>
</reference>
<keyword evidence="4" id="KW-1185">Reference proteome</keyword>
<dbReference type="Pfam" id="PF01764">
    <property type="entry name" value="Lipase_3"/>
    <property type="match status" value="1"/>
</dbReference>
<evidence type="ECO:0000256" key="1">
    <source>
        <dbReference type="SAM" id="SignalP"/>
    </source>
</evidence>
<name>A0A9W8B684_9FUNG</name>
<gene>
    <name evidence="3" type="ORF">H4R34_000459</name>
</gene>
<dbReference type="CDD" id="cd00519">
    <property type="entry name" value="Lipase_3"/>
    <property type="match status" value="1"/>
</dbReference>
<evidence type="ECO:0000313" key="3">
    <source>
        <dbReference type="EMBL" id="KAJ1984771.1"/>
    </source>
</evidence>
<dbReference type="EMBL" id="JANBQB010000011">
    <property type="protein sequence ID" value="KAJ1984771.1"/>
    <property type="molecule type" value="Genomic_DNA"/>
</dbReference>
<dbReference type="InterPro" id="IPR029058">
    <property type="entry name" value="AB_hydrolase_fold"/>
</dbReference>
<dbReference type="InterPro" id="IPR051218">
    <property type="entry name" value="Sec_MonoDiacylglyc_Lipase"/>
</dbReference>
<dbReference type="AlphaFoldDB" id="A0A9W8B684"/>
<protein>
    <recommendedName>
        <fullName evidence="2">Fungal lipase-type domain-containing protein</fullName>
    </recommendedName>
</protein>
<dbReference type="InterPro" id="IPR002921">
    <property type="entry name" value="Fungal_lipase-type"/>
</dbReference>
<evidence type="ECO:0000313" key="4">
    <source>
        <dbReference type="Proteomes" id="UP001151582"/>
    </source>
</evidence>
<sequence length="285" mass="31764">MHFLSLLAALGAVALALPYASAARKYTVKNVTDDQVDDLKVYANLAGAAYSDLTSWDCSHCDEVQNSTLVQFFSKNDNVTVGYIAVNNDIESVTLAFRGTTEAKQWVQDFKFSKVDFPDDTDGSQVHKGFLETYQEVADDVYEQATEQLDQHPNHTLTIVGHSLGGASVAAVDFVSRNESLASVMKVVTFGKPRVGNLDYVKHYNGMKVNTTRVVNKNDLIPHVPTSYMNFHHEGSEVWILSNSTANATVSCPQTNNRSNPDCSYSVKTRDLNQTQHDWYWDIYM</sequence>
<feature type="chain" id="PRO_5040849637" description="Fungal lipase-type domain-containing protein" evidence="1">
    <location>
        <begin position="23"/>
        <end position="285"/>
    </location>
</feature>
<dbReference type="OrthoDB" id="426718at2759"/>
<comment type="caution">
    <text evidence="3">The sequence shown here is derived from an EMBL/GenBank/DDBJ whole genome shotgun (WGS) entry which is preliminary data.</text>
</comment>
<feature type="signal peptide" evidence="1">
    <location>
        <begin position="1"/>
        <end position="22"/>
    </location>
</feature>
<feature type="domain" description="Fungal lipase-type" evidence="2">
    <location>
        <begin position="95"/>
        <end position="227"/>
    </location>
</feature>
<dbReference type="PANTHER" id="PTHR45856">
    <property type="entry name" value="ALPHA/BETA-HYDROLASES SUPERFAMILY PROTEIN"/>
    <property type="match status" value="1"/>
</dbReference>
<evidence type="ECO:0000259" key="2">
    <source>
        <dbReference type="Pfam" id="PF01764"/>
    </source>
</evidence>
<dbReference type="Proteomes" id="UP001151582">
    <property type="component" value="Unassembled WGS sequence"/>
</dbReference>
<organism evidence="3 4">
    <name type="scientific">Dimargaris verticillata</name>
    <dbReference type="NCBI Taxonomy" id="2761393"/>
    <lineage>
        <taxon>Eukaryota</taxon>
        <taxon>Fungi</taxon>
        <taxon>Fungi incertae sedis</taxon>
        <taxon>Zoopagomycota</taxon>
        <taxon>Kickxellomycotina</taxon>
        <taxon>Dimargaritomycetes</taxon>
        <taxon>Dimargaritales</taxon>
        <taxon>Dimargaritaceae</taxon>
        <taxon>Dimargaris</taxon>
    </lineage>
</organism>
<proteinExistence type="predicted"/>
<keyword evidence="1" id="KW-0732">Signal</keyword>
<dbReference type="GO" id="GO:0006629">
    <property type="term" value="P:lipid metabolic process"/>
    <property type="evidence" value="ECO:0007669"/>
    <property type="project" value="InterPro"/>
</dbReference>
<dbReference type="SUPFAM" id="SSF53474">
    <property type="entry name" value="alpha/beta-Hydrolases"/>
    <property type="match status" value="1"/>
</dbReference>
<dbReference type="Gene3D" id="3.40.50.1820">
    <property type="entry name" value="alpha/beta hydrolase"/>
    <property type="match status" value="1"/>
</dbReference>
<accession>A0A9W8B684</accession>